<evidence type="ECO:0000256" key="3">
    <source>
        <dbReference type="ARBA" id="ARBA00022917"/>
    </source>
</evidence>
<name>A0A286U9D4_9AGAM</name>
<dbReference type="InterPro" id="IPR013906">
    <property type="entry name" value="eIF3j"/>
</dbReference>
<dbReference type="STRING" id="2282107.A0A286U9D4"/>
<dbReference type="EMBL" id="NBII01000008">
    <property type="protein sequence ID" value="PAV16183.1"/>
    <property type="molecule type" value="Genomic_DNA"/>
</dbReference>
<comment type="subunit">
    <text evidence="4">Component of the eukaryotic translation initiation factor 3 (eIF-3) complex.</text>
</comment>
<reference evidence="6 7" key="1">
    <citation type="journal article" date="2017" name="Mol. Ecol.">
        <title>Comparative and population genomic landscape of Phellinus noxius: A hypervariable fungus causing root rot in trees.</title>
        <authorList>
            <person name="Chung C.L."/>
            <person name="Lee T.J."/>
            <person name="Akiba M."/>
            <person name="Lee H.H."/>
            <person name="Kuo T.H."/>
            <person name="Liu D."/>
            <person name="Ke H.M."/>
            <person name="Yokoi T."/>
            <person name="Roa M.B."/>
            <person name="Lu M.J."/>
            <person name="Chang Y.Y."/>
            <person name="Ann P.J."/>
            <person name="Tsai J.N."/>
            <person name="Chen C.Y."/>
            <person name="Tzean S.S."/>
            <person name="Ota Y."/>
            <person name="Hattori T."/>
            <person name="Sahashi N."/>
            <person name="Liou R.F."/>
            <person name="Kikuchi T."/>
            <person name="Tsai I.J."/>
        </authorList>
    </citation>
    <scope>NUCLEOTIDE SEQUENCE [LARGE SCALE GENOMIC DNA]</scope>
    <source>
        <strain evidence="6 7">FFPRI411160</strain>
    </source>
</reference>
<feature type="compositionally biased region" description="Low complexity" evidence="5">
    <location>
        <begin position="232"/>
        <end position="241"/>
    </location>
</feature>
<comment type="caution">
    <text evidence="6">The sequence shown here is derived from an EMBL/GenBank/DDBJ whole genome shotgun (WGS) entry which is preliminary data.</text>
</comment>
<dbReference type="GO" id="GO:0003743">
    <property type="term" value="F:translation initiation factor activity"/>
    <property type="evidence" value="ECO:0007669"/>
    <property type="project" value="UniProtKB-UniRule"/>
</dbReference>
<organism evidence="6 7">
    <name type="scientific">Pyrrhoderma noxium</name>
    <dbReference type="NCBI Taxonomy" id="2282107"/>
    <lineage>
        <taxon>Eukaryota</taxon>
        <taxon>Fungi</taxon>
        <taxon>Dikarya</taxon>
        <taxon>Basidiomycota</taxon>
        <taxon>Agaricomycotina</taxon>
        <taxon>Agaricomycetes</taxon>
        <taxon>Hymenochaetales</taxon>
        <taxon>Hymenochaetaceae</taxon>
        <taxon>Pyrrhoderma</taxon>
    </lineage>
</organism>
<proteinExistence type="inferred from homology"/>
<feature type="compositionally biased region" description="Basic and acidic residues" evidence="5">
    <location>
        <begin position="108"/>
        <end position="120"/>
    </location>
</feature>
<dbReference type="Gene3D" id="1.10.246.60">
    <property type="entry name" value="Eukaryotic translation initiation factor 3 like domains"/>
    <property type="match status" value="1"/>
</dbReference>
<keyword evidence="2 4" id="KW-0396">Initiation factor</keyword>
<comment type="function">
    <text evidence="4">Component of the eukaryotic translation initiation factor 3 (eIF-3) complex, which is involved in protein synthesis of a specialized repertoire of mRNAs and, together with other initiation factors, stimulates binding of mRNA and methionyl-tRNAi to the 40S ribosome. The eIF-3 complex specifically targets and initiates translation of a subset of mRNAs involved in cell proliferation.</text>
</comment>
<evidence type="ECO:0000256" key="2">
    <source>
        <dbReference type="ARBA" id="ARBA00022540"/>
    </source>
</evidence>
<dbReference type="HAMAP" id="MF_03009">
    <property type="entry name" value="eIF3j"/>
    <property type="match status" value="1"/>
</dbReference>
<keyword evidence="3 4" id="KW-0648">Protein biosynthesis</keyword>
<keyword evidence="1 4" id="KW-0963">Cytoplasm</keyword>
<dbReference type="AlphaFoldDB" id="A0A286U9D4"/>
<dbReference type="OrthoDB" id="20381at2759"/>
<dbReference type="PANTHER" id="PTHR21681">
    <property type="entry name" value="EUKARYOTIC TRANSLATION INITIATION FACTOR 3 SUBUNIT J"/>
    <property type="match status" value="1"/>
</dbReference>
<dbReference type="GO" id="GO:0005852">
    <property type="term" value="C:eukaryotic translation initiation factor 3 complex"/>
    <property type="evidence" value="ECO:0007669"/>
    <property type="project" value="UniProtKB-UniRule"/>
</dbReference>
<feature type="region of interest" description="Disordered" evidence="5">
    <location>
        <begin position="1"/>
        <end position="120"/>
    </location>
</feature>
<dbReference type="GO" id="GO:0016282">
    <property type="term" value="C:eukaryotic 43S preinitiation complex"/>
    <property type="evidence" value="ECO:0007669"/>
    <property type="project" value="UniProtKB-UniRule"/>
</dbReference>
<feature type="compositionally biased region" description="Basic and acidic residues" evidence="5">
    <location>
        <begin position="214"/>
        <end position="224"/>
    </location>
</feature>
<dbReference type="PANTHER" id="PTHR21681:SF0">
    <property type="entry name" value="EUKARYOTIC TRANSLATION INITIATION FACTOR 3 SUBUNIT J"/>
    <property type="match status" value="1"/>
</dbReference>
<sequence length="265" mass="29020">MSDWDASDSDTPATAPSAPSRAVPAKPAVKSKWEGEDEDDSNVASDWEDSEEGEEEEKPKPSTTSAPPPKKKGTIKQKIAEKEALKAQLAAQGPTNSSSDLYNEDDVLDPREKARRDRERELAADLNNAADLLGSAALGGTSDKELDKIISFDPRTKEDFEEFSKKIMDYIVKRHQNKPLYATFVEMHVKELAAPLKDVDVRKAASGLTTLANEKQREQRDKTGGKKKKGAAKPALGATKASSKYDTTAYDEALDDFGNNPDDFM</sequence>
<dbReference type="Pfam" id="PF08597">
    <property type="entry name" value="eIF3_subunit"/>
    <property type="match status" value="1"/>
</dbReference>
<accession>A0A286U9D4</accession>
<comment type="similarity">
    <text evidence="4">Belongs to the eIF-3 subunit J family.</text>
</comment>
<dbReference type="InterPro" id="IPR023194">
    <property type="entry name" value="eIF3-like_dom_sf"/>
</dbReference>
<evidence type="ECO:0000256" key="4">
    <source>
        <dbReference type="HAMAP-Rule" id="MF_03009"/>
    </source>
</evidence>
<feature type="region of interest" description="Disordered" evidence="5">
    <location>
        <begin position="207"/>
        <end position="245"/>
    </location>
</feature>
<evidence type="ECO:0000313" key="6">
    <source>
        <dbReference type="EMBL" id="PAV16183.1"/>
    </source>
</evidence>
<comment type="subcellular location">
    <subcellularLocation>
        <location evidence="4">Cytoplasm</location>
    </subcellularLocation>
</comment>
<evidence type="ECO:0000256" key="5">
    <source>
        <dbReference type="SAM" id="MobiDB-lite"/>
    </source>
</evidence>
<keyword evidence="7" id="KW-1185">Reference proteome</keyword>
<evidence type="ECO:0000256" key="1">
    <source>
        <dbReference type="ARBA" id="ARBA00022490"/>
    </source>
</evidence>
<dbReference type="GO" id="GO:0033290">
    <property type="term" value="C:eukaryotic 48S preinitiation complex"/>
    <property type="evidence" value="ECO:0007669"/>
    <property type="project" value="UniProtKB-UniRule"/>
</dbReference>
<dbReference type="GO" id="GO:0001732">
    <property type="term" value="P:formation of cytoplasmic translation initiation complex"/>
    <property type="evidence" value="ECO:0007669"/>
    <property type="project" value="UniProtKB-UniRule"/>
</dbReference>
<dbReference type="InParanoid" id="A0A286U9D4"/>
<gene>
    <name evidence="4" type="primary">HCR1</name>
    <name evidence="6" type="ORF">PNOK_0780300</name>
</gene>
<feature type="compositionally biased region" description="Acidic residues" evidence="5">
    <location>
        <begin position="35"/>
        <end position="56"/>
    </location>
</feature>
<protein>
    <recommendedName>
        <fullName evidence="4">Eukaryotic translation initiation factor 3 subunit J</fullName>
        <shortName evidence="4">eIF3j</shortName>
    </recommendedName>
    <alternativeName>
        <fullName evidence="4">Eukaryotic translation initiation factor 3 30 kDa subunit homolog</fullName>
        <shortName evidence="4">eIF-3 30 kDa subunit homolog</shortName>
    </alternativeName>
</protein>
<feature type="compositionally biased region" description="Low complexity" evidence="5">
    <location>
        <begin position="9"/>
        <end position="28"/>
    </location>
</feature>
<evidence type="ECO:0000313" key="7">
    <source>
        <dbReference type="Proteomes" id="UP000217199"/>
    </source>
</evidence>
<dbReference type="Proteomes" id="UP000217199">
    <property type="component" value="Unassembled WGS sequence"/>
</dbReference>